<accession>A0AAW9IDH4</accession>
<dbReference type="AlphaFoldDB" id="A0AAW9IDH4"/>
<dbReference type="EMBL" id="WNUI01000014">
    <property type="protein sequence ID" value="MDZ4908863.1"/>
    <property type="molecule type" value="Genomic_DNA"/>
</dbReference>
<organism evidence="2 3">
    <name type="scientific">Clostridium perfringens</name>
    <dbReference type="NCBI Taxonomy" id="1502"/>
    <lineage>
        <taxon>Bacteria</taxon>
        <taxon>Bacillati</taxon>
        <taxon>Bacillota</taxon>
        <taxon>Clostridia</taxon>
        <taxon>Eubacteriales</taxon>
        <taxon>Clostridiaceae</taxon>
        <taxon>Clostridium</taxon>
    </lineage>
</organism>
<gene>
    <name evidence="1" type="ORF">GNF68_07250</name>
    <name evidence="2" type="ORF">GNF79_07060</name>
</gene>
<evidence type="ECO:0000313" key="3">
    <source>
        <dbReference type="Proteomes" id="UP001291306"/>
    </source>
</evidence>
<protein>
    <submittedName>
        <fullName evidence="2">Uncharacterized protein</fullName>
    </submittedName>
</protein>
<comment type="caution">
    <text evidence="2">The sequence shown here is derived from an EMBL/GenBank/DDBJ whole genome shotgun (WGS) entry which is preliminary data.</text>
</comment>
<dbReference type="RefSeq" id="WP_198609487.1">
    <property type="nucleotide sequence ID" value="NZ_JACOHM010000031.1"/>
</dbReference>
<name>A0AAW9IDH4_CLOPF</name>
<evidence type="ECO:0000313" key="2">
    <source>
        <dbReference type="EMBL" id="MDZ4998862.1"/>
    </source>
</evidence>
<sequence length="78" mass="8887">MKIYGSIEPLKLSASDFSNNEYIGLKVKIHPRLGQIVLVESRSNSPKRYCIVMKNGYNAYFLSYEDAVNAFNNITKSH</sequence>
<dbReference type="Proteomes" id="UP001288778">
    <property type="component" value="Unassembled WGS sequence"/>
</dbReference>
<dbReference type="EMBL" id="WNVC01000018">
    <property type="protein sequence ID" value="MDZ4998862.1"/>
    <property type="molecule type" value="Genomic_DNA"/>
</dbReference>
<reference evidence="2" key="1">
    <citation type="submission" date="2019-11" db="EMBL/GenBank/DDBJ databases">
        <title>Characterization of Clostridium perfringens isolates from swine manure treated agricultural soils.</title>
        <authorList>
            <person name="Wushke S.T."/>
        </authorList>
    </citation>
    <scope>NUCLEOTIDE SEQUENCE</scope>
    <source>
        <strain evidence="2">X26</strain>
        <strain evidence="1">X94</strain>
    </source>
</reference>
<proteinExistence type="predicted"/>
<dbReference type="Proteomes" id="UP001291306">
    <property type="component" value="Unassembled WGS sequence"/>
</dbReference>
<evidence type="ECO:0000313" key="1">
    <source>
        <dbReference type="EMBL" id="MDZ4908863.1"/>
    </source>
</evidence>